<sequence length="98" mass="11010">MKRKKPAEENTPSSNDLDLDSLLKLASNLTHQESLWNQLSRNPLADDSDDVDLSGIMKDISEAASHTFSGVEERLTVMIEELKKLNNNLESLNTKLEQ</sequence>
<dbReference type="RefSeq" id="WP_160914684.1">
    <property type="nucleotide sequence ID" value="NZ_WMEZ01000003.1"/>
</dbReference>
<reference evidence="2 3" key="1">
    <citation type="submission" date="2019-11" db="EMBL/GenBank/DDBJ databases">
        <title>Genome sequences of 17 halophilic strains isolated from different environments.</title>
        <authorList>
            <person name="Furrow R.E."/>
        </authorList>
    </citation>
    <scope>NUCLEOTIDE SEQUENCE [LARGE SCALE GENOMIC DNA]</scope>
    <source>
        <strain evidence="2 3">22505_10_Sand</strain>
    </source>
</reference>
<proteinExistence type="predicted"/>
<name>A0A845EF28_9BACI</name>
<dbReference type="EMBL" id="WMEZ01000003">
    <property type="protein sequence ID" value="MYL49828.1"/>
    <property type="molecule type" value="Genomic_DNA"/>
</dbReference>
<evidence type="ECO:0000313" key="3">
    <source>
        <dbReference type="Proteomes" id="UP000447393"/>
    </source>
</evidence>
<dbReference type="Proteomes" id="UP000447393">
    <property type="component" value="Unassembled WGS sequence"/>
</dbReference>
<protein>
    <submittedName>
        <fullName evidence="2">Uncharacterized protein</fullName>
    </submittedName>
</protein>
<gene>
    <name evidence="2" type="ORF">GLV98_10030</name>
</gene>
<comment type="caution">
    <text evidence="2">The sequence shown here is derived from an EMBL/GenBank/DDBJ whole genome shotgun (WGS) entry which is preliminary data.</text>
</comment>
<dbReference type="OrthoDB" id="9952882at2"/>
<accession>A0A845EF28</accession>
<keyword evidence="1" id="KW-0175">Coiled coil</keyword>
<feature type="coiled-coil region" evidence="1">
    <location>
        <begin position="68"/>
        <end position="95"/>
    </location>
</feature>
<evidence type="ECO:0000256" key="1">
    <source>
        <dbReference type="SAM" id="Coils"/>
    </source>
</evidence>
<organism evidence="2 3">
    <name type="scientific">Halobacillus litoralis</name>
    <dbReference type="NCBI Taxonomy" id="45668"/>
    <lineage>
        <taxon>Bacteria</taxon>
        <taxon>Bacillati</taxon>
        <taxon>Bacillota</taxon>
        <taxon>Bacilli</taxon>
        <taxon>Bacillales</taxon>
        <taxon>Bacillaceae</taxon>
        <taxon>Halobacillus</taxon>
    </lineage>
</organism>
<evidence type="ECO:0000313" key="2">
    <source>
        <dbReference type="EMBL" id="MYL49828.1"/>
    </source>
</evidence>
<dbReference type="AlphaFoldDB" id="A0A845EF28"/>